<dbReference type="PROSITE" id="PS50943">
    <property type="entry name" value="HTH_CROC1"/>
    <property type="match status" value="1"/>
</dbReference>
<dbReference type="CDD" id="cd00093">
    <property type="entry name" value="HTH_XRE"/>
    <property type="match status" value="1"/>
</dbReference>
<dbReference type="EMBL" id="QAAA01000029">
    <property type="protein sequence ID" value="PTN00595.1"/>
    <property type="molecule type" value="Genomic_DNA"/>
</dbReference>
<dbReference type="InterPro" id="IPR002941">
    <property type="entry name" value="DNA_methylase_N4/N6"/>
</dbReference>
<protein>
    <recommendedName>
        <fullName evidence="2">site-specific DNA-methyltransferase (adenine-specific)</fullName>
        <ecNumber evidence="2">2.1.1.72</ecNumber>
    </recommendedName>
</protein>
<dbReference type="EC" id="2.1.1.72" evidence="2"/>
<dbReference type="Pfam" id="PF01381">
    <property type="entry name" value="HTH_3"/>
    <property type="match status" value="1"/>
</dbReference>
<evidence type="ECO:0000313" key="7">
    <source>
        <dbReference type="EMBL" id="PTN00595.1"/>
    </source>
</evidence>
<dbReference type="GO" id="GO:0003677">
    <property type="term" value="F:DNA binding"/>
    <property type="evidence" value="ECO:0007669"/>
    <property type="project" value="InterPro"/>
</dbReference>
<dbReference type="InterPro" id="IPR010982">
    <property type="entry name" value="Lambda_DNA-bd_dom_sf"/>
</dbReference>
<organism evidence="7 8">
    <name type="scientific">Rhodovulum imhoffii</name>
    <dbReference type="NCBI Taxonomy" id="365340"/>
    <lineage>
        <taxon>Bacteria</taxon>
        <taxon>Pseudomonadati</taxon>
        <taxon>Pseudomonadota</taxon>
        <taxon>Alphaproteobacteria</taxon>
        <taxon>Rhodobacterales</taxon>
        <taxon>Paracoccaceae</taxon>
        <taxon>Rhodovulum</taxon>
    </lineage>
</organism>
<comment type="similarity">
    <text evidence="1">Belongs to the N(4)/N(6)-methyltransferase family.</text>
</comment>
<keyword evidence="8" id="KW-1185">Reference proteome</keyword>
<feature type="domain" description="HTH cro/C1-type" evidence="6">
    <location>
        <begin position="18"/>
        <end position="61"/>
    </location>
</feature>
<evidence type="ECO:0000256" key="5">
    <source>
        <dbReference type="ARBA" id="ARBA00047942"/>
    </source>
</evidence>
<dbReference type="Gene3D" id="1.10.260.40">
    <property type="entry name" value="lambda repressor-like DNA-binding domains"/>
    <property type="match status" value="1"/>
</dbReference>
<name>A0A2T5BNN0_9RHOB</name>
<accession>A0A2T5BNN0</accession>
<dbReference type="SUPFAM" id="SSF47413">
    <property type="entry name" value="lambda repressor-like DNA-binding domains"/>
    <property type="match status" value="1"/>
</dbReference>
<dbReference type="InterPro" id="IPR002052">
    <property type="entry name" value="DNA_methylase_N6_adenine_CS"/>
</dbReference>
<dbReference type="Proteomes" id="UP000243859">
    <property type="component" value="Unassembled WGS sequence"/>
</dbReference>
<proteinExistence type="inferred from homology"/>
<sequence>MNRHMNTPADNVEVPNPFRQVRERLNLTEKELAERLGTSFYAVVRWERGDSAPPEDIIDALDNLIAAKGTAKSLREAPRSPQVKFASTGARKKTAPLPLFDEEKTKFLDEARNDVLADVFDGVFWGDGEIALSSLLAAHEDPAETTDSAVEKEISAGKNTYTYDAHTYHTKVPPQGIASVISSYLPSGGLVLDPFAGSGMTGVAARYVGCDVILNELSPAASFISYNFCRTMDVGSFHTAIATILDRLAPLRRTLYQTQCRECGIDVEAQFFVWSYILECNHCHEDFVLWDHCRKYGKTVREHKLLKKFPCPHCGEEVNKSYLKRKQQVPVFLGYKCCSKKIVEHPLNEEDLGRINQIQSILTEWEGTYPNLPLPDGVNLGQPKRHGLDSIDKFYTARNLIANAAIWKEIRKIEDSDTAMAAAFAFTSLYQRVTRMSEYRFWGGSGNTANFNVPQISNEANVFITFERKAKSISDHFVTTASAYSGKPSVVTGSATDMSFLPDNSVDLIFTDPPFGANINYSEMNILWESWLGKFTNAAHEAIVNKSQKKDIDDYRELMRKALSEAYRVLRDGHWMILVFMNSSEKVWDALRAAVVDAGFAIEKVSVFDKQHGTFKQFVSENTAGSDLMLHCRKSNAPTRVQTASREPLDVGTFIQGHNSGNIPVLPFLHVKRDAEIDYRLLYSRYLADAIKAEQGVVSFSSFREQAAEILG</sequence>
<evidence type="ECO:0000256" key="4">
    <source>
        <dbReference type="ARBA" id="ARBA00022679"/>
    </source>
</evidence>
<dbReference type="PROSITE" id="PS00092">
    <property type="entry name" value="N6_MTASE"/>
    <property type="match status" value="1"/>
</dbReference>
<dbReference type="GO" id="GO:0032259">
    <property type="term" value="P:methylation"/>
    <property type="evidence" value="ECO:0007669"/>
    <property type="project" value="UniProtKB-KW"/>
</dbReference>
<dbReference type="Pfam" id="PF01555">
    <property type="entry name" value="N6_N4_Mtase"/>
    <property type="match status" value="2"/>
</dbReference>
<reference evidence="7 8" key="1">
    <citation type="submission" date="2018-04" db="EMBL/GenBank/DDBJ databases">
        <title>Genomic Encyclopedia of Archaeal and Bacterial Type Strains, Phase II (KMG-II): from individual species to whole genera.</title>
        <authorList>
            <person name="Goeker M."/>
        </authorList>
    </citation>
    <scope>NUCLEOTIDE SEQUENCE [LARGE SCALE GENOMIC DNA]</scope>
    <source>
        <strain evidence="7 8">DSM 18064</strain>
    </source>
</reference>
<evidence type="ECO:0000256" key="3">
    <source>
        <dbReference type="ARBA" id="ARBA00022603"/>
    </source>
</evidence>
<gene>
    <name evidence="7" type="ORF">C8N32_1299</name>
</gene>
<comment type="catalytic activity">
    <reaction evidence="5">
        <text>a 2'-deoxyadenosine in DNA + S-adenosyl-L-methionine = an N(6)-methyl-2'-deoxyadenosine in DNA + S-adenosyl-L-homocysteine + H(+)</text>
        <dbReference type="Rhea" id="RHEA:15197"/>
        <dbReference type="Rhea" id="RHEA-COMP:12418"/>
        <dbReference type="Rhea" id="RHEA-COMP:12419"/>
        <dbReference type="ChEBI" id="CHEBI:15378"/>
        <dbReference type="ChEBI" id="CHEBI:57856"/>
        <dbReference type="ChEBI" id="CHEBI:59789"/>
        <dbReference type="ChEBI" id="CHEBI:90615"/>
        <dbReference type="ChEBI" id="CHEBI:90616"/>
        <dbReference type="EC" id="2.1.1.72"/>
    </reaction>
</comment>
<evidence type="ECO:0000256" key="2">
    <source>
        <dbReference type="ARBA" id="ARBA00011900"/>
    </source>
</evidence>
<dbReference type="Gene3D" id="3.40.50.150">
    <property type="entry name" value="Vaccinia Virus protein VP39"/>
    <property type="match status" value="2"/>
</dbReference>
<dbReference type="GO" id="GO:0009007">
    <property type="term" value="F:site-specific DNA-methyltransferase (adenine-specific) activity"/>
    <property type="evidence" value="ECO:0007669"/>
    <property type="project" value="UniProtKB-EC"/>
</dbReference>
<comment type="caution">
    <text evidence="7">The sequence shown here is derived from an EMBL/GenBank/DDBJ whole genome shotgun (WGS) entry which is preliminary data.</text>
</comment>
<evidence type="ECO:0000313" key="8">
    <source>
        <dbReference type="Proteomes" id="UP000243859"/>
    </source>
</evidence>
<evidence type="ECO:0000256" key="1">
    <source>
        <dbReference type="ARBA" id="ARBA00006594"/>
    </source>
</evidence>
<evidence type="ECO:0000259" key="6">
    <source>
        <dbReference type="PROSITE" id="PS50943"/>
    </source>
</evidence>
<keyword evidence="4" id="KW-0808">Transferase</keyword>
<dbReference type="InterPro" id="IPR029063">
    <property type="entry name" value="SAM-dependent_MTases_sf"/>
</dbReference>
<dbReference type="AlphaFoldDB" id="A0A2T5BNN0"/>
<dbReference type="GO" id="GO:0008170">
    <property type="term" value="F:N-methyltransferase activity"/>
    <property type="evidence" value="ECO:0007669"/>
    <property type="project" value="InterPro"/>
</dbReference>
<keyword evidence="3" id="KW-0489">Methyltransferase</keyword>
<dbReference type="SMART" id="SM00530">
    <property type="entry name" value="HTH_XRE"/>
    <property type="match status" value="1"/>
</dbReference>
<dbReference type="InterPro" id="IPR001387">
    <property type="entry name" value="Cro/C1-type_HTH"/>
</dbReference>
<dbReference type="SUPFAM" id="SSF53335">
    <property type="entry name" value="S-adenosyl-L-methionine-dependent methyltransferases"/>
    <property type="match status" value="2"/>
</dbReference>
<dbReference type="OrthoDB" id="9816043at2"/>